<keyword evidence="3" id="KW-1185">Reference proteome</keyword>
<accession>A0A439DKL7</accession>
<dbReference type="STRING" id="363999.A0A439DKL7"/>
<evidence type="ECO:0000313" key="2">
    <source>
        <dbReference type="EMBL" id="RWA14955.1"/>
    </source>
</evidence>
<name>A0A439DKL7_9PEZI</name>
<sequence length="380" mass="42584">MMPSVFGADLLQITPPAYTNHPILDDMSRQQQLAFPDSCRRICRHPHGQRASGAMRVVKPSSANNSPQTMAARRRTLMNDSNIVQRRQQALDQTLLQQIQDTPSYYVNHTDPVKQNNRPVSWHPSSHLPDAQQMHMQIPQMDFNQFAMAMATPYHPKECFTGYQNLPPTPSAYSGHTSPVSSFSPLLPYDLASQHTALPAYIVTDSLVPVPPVQSNCFNSSGSPGTVERFPVYNNQASFDWHTYAPQGLQSCTAPPTPDEFQGIHQTQSLPSEESIAYQPLEEPENEEEEGEILVGMGLYDPPSKADSDPELDHYRTTTSQLLDTTYRCGKGWKLEEAWEPPTTDDEDTEEDADGEDQEEDEQGEELKPTKSPPAQQSWI</sequence>
<dbReference type="EMBL" id="RYZI01000002">
    <property type="protein sequence ID" value="RWA14955.1"/>
    <property type="molecule type" value="Genomic_DNA"/>
</dbReference>
<feature type="region of interest" description="Disordered" evidence="1">
    <location>
        <begin position="334"/>
        <end position="380"/>
    </location>
</feature>
<feature type="region of interest" description="Disordered" evidence="1">
    <location>
        <begin position="297"/>
        <end position="320"/>
    </location>
</feature>
<gene>
    <name evidence="2" type="ORF">EKO27_g197</name>
</gene>
<evidence type="ECO:0000313" key="3">
    <source>
        <dbReference type="Proteomes" id="UP000286045"/>
    </source>
</evidence>
<dbReference type="AlphaFoldDB" id="A0A439DKL7"/>
<reference evidence="2 3" key="1">
    <citation type="submission" date="2018-12" db="EMBL/GenBank/DDBJ databases">
        <title>Draft genome sequence of Xylaria grammica IHI A82.</title>
        <authorList>
            <person name="Buettner E."/>
            <person name="Kellner H."/>
        </authorList>
    </citation>
    <scope>NUCLEOTIDE SEQUENCE [LARGE SCALE GENOMIC DNA]</scope>
    <source>
        <strain evidence="2 3">IHI A82</strain>
    </source>
</reference>
<protein>
    <submittedName>
        <fullName evidence="2">Uncharacterized protein</fullName>
    </submittedName>
</protein>
<feature type="compositionally biased region" description="Acidic residues" evidence="1">
    <location>
        <begin position="343"/>
        <end position="364"/>
    </location>
</feature>
<evidence type="ECO:0000256" key="1">
    <source>
        <dbReference type="SAM" id="MobiDB-lite"/>
    </source>
</evidence>
<organism evidence="2 3">
    <name type="scientific">Xylaria grammica</name>
    <dbReference type="NCBI Taxonomy" id="363999"/>
    <lineage>
        <taxon>Eukaryota</taxon>
        <taxon>Fungi</taxon>
        <taxon>Dikarya</taxon>
        <taxon>Ascomycota</taxon>
        <taxon>Pezizomycotina</taxon>
        <taxon>Sordariomycetes</taxon>
        <taxon>Xylariomycetidae</taxon>
        <taxon>Xylariales</taxon>
        <taxon>Xylariaceae</taxon>
        <taxon>Xylaria</taxon>
    </lineage>
</organism>
<proteinExistence type="predicted"/>
<comment type="caution">
    <text evidence="2">The sequence shown here is derived from an EMBL/GenBank/DDBJ whole genome shotgun (WGS) entry which is preliminary data.</text>
</comment>
<feature type="compositionally biased region" description="Basic and acidic residues" evidence="1">
    <location>
        <begin position="304"/>
        <end position="316"/>
    </location>
</feature>
<dbReference type="Proteomes" id="UP000286045">
    <property type="component" value="Unassembled WGS sequence"/>
</dbReference>